<accession>A0AAW8EFM5</accession>
<sequence>MSLAAVDWAQPWLAPYRAIGQAAAQAALHSPVAAALQRQAAPDSRPAFVPQSALPAGQAYEAHIFQTGTVPTRDNLHDFFNGLVWLAFPEAKRRLNELQAAEIARAGVGATRGPLRDALTLFDENGAVLDAPEPLWRALAARDWHTLFVTQRALWSGARLWVFGHALLEKLAAPRKALTAHVLRLPAPAAGGSAASCDRALARSLAPDHLAQKPFVPLPVLGVPGWWAGNAAANFYDDPKVFRPGP</sequence>
<dbReference type="InterPro" id="IPR021390">
    <property type="entry name" value="DUF3025"/>
</dbReference>
<proteinExistence type="predicted"/>
<dbReference type="EMBL" id="JAUSRV010000005">
    <property type="protein sequence ID" value="MDP9971260.1"/>
    <property type="molecule type" value="Genomic_DNA"/>
</dbReference>
<evidence type="ECO:0008006" key="3">
    <source>
        <dbReference type="Google" id="ProtNLM"/>
    </source>
</evidence>
<reference evidence="1" key="1">
    <citation type="submission" date="2023-07" db="EMBL/GenBank/DDBJ databases">
        <title>Sorghum-associated microbial communities from plants grown in Nebraska, USA.</title>
        <authorList>
            <person name="Schachtman D."/>
        </authorList>
    </citation>
    <scope>NUCLEOTIDE SEQUENCE</scope>
    <source>
        <strain evidence="1">DS3315</strain>
    </source>
</reference>
<gene>
    <name evidence="1" type="ORF">J2W39_002494</name>
</gene>
<name>A0AAW8EFM5_VARPD</name>
<evidence type="ECO:0000313" key="1">
    <source>
        <dbReference type="EMBL" id="MDP9971260.1"/>
    </source>
</evidence>
<dbReference type="Proteomes" id="UP001224845">
    <property type="component" value="Unassembled WGS sequence"/>
</dbReference>
<dbReference type="AlphaFoldDB" id="A0AAW8EFM5"/>
<organism evidence="1 2">
    <name type="scientific">Variovorax paradoxus</name>
    <dbReference type="NCBI Taxonomy" id="34073"/>
    <lineage>
        <taxon>Bacteria</taxon>
        <taxon>Pseudomonadati</taxon>
        <taxon>Pseudomonadota</taxon>
        <taxon>Betaproteobacteria</taxon>
        <taxon>Burkholderiales</taxon>
        <taxon>Comamonadaceae</taxon>
        <taxon>Variovorax</taxon>
    </lineage>
</organism>
<protein>
    <recommendedName>
        <fullName evidence="3">DUF3025 domain-containing protein</fullName>
    </recommendedName>
</protein>
<dbReference type="RefSeq" id="WP_307593835.1">
    <property type="nucleotide sequence ID" value="NZ_CAXUTJ020000001.1"/>
</dbReference>
<comment type="caution">
    <text evidence="1">The sequence shown here is derived from an EMBL/GenBank/DDBJ whole genome shotgun (WGS) entry which is preliminary data.</text>
</comment>
<dbReference type="Pfam" id="PF11227">
    <property type="entry name" value="DUF3025"/>
    <property type="match status" value="1"/>
</dbReference>
<evidence type="ECO:0000313" key="2">
    <source>
        <dbReference type="Proteomes" id="UP001224845"/>
    </source>
</evidence>